<evidence type="ECO:0000313" key="3">
    <source>
        <dbReference type="Proteomes" id="UP000419138"/>
    </source>
</evidence>
<dbReference type="EMBL" id="VCLA01000133">
    <property type="protein sequence ID" value="MQT01661.1"/>
    <property type="molecule type" value="Genomic_DNA"/>
</dbReference>
<dbReference type="AlphaFoldDB" id="A0A646KHY5"/>
<keyword evidence="3" id="KW-1185">Reference proteome</keyword>
<sequence>MKIDWVALGSVFGVSLVATVAIVGLFTLGIVGLSKQATATAGSGGGSPALARSGAYLCFALCLAAVSYGIYLIIT</sequence>
<feature type="transmembrane region" description="Helical" evidence="1">
    <location>
        <begin position="54"/>
        <end position="74"/>
    </location>
</feature>
<dbReference type="OrthoDB" id="4249403at2"/>
<feature type="transmembrane region" description="Helical" evidence="1">
    <location>
        <begin position="6"/>
        <end position="33"/>
    </location>
</feature>
<reference evidence="2 3" key="1">
    <citation type="submission" date="2019-05" db="EMBL/GenBank/DDBJ databases">
        <title>Comparative genomics and metabolomics analyses of clavulanic acid producing Streptomyces species provides insight into specialized metabolism and evolution of beta-lactam biosynthetic gene clusters.</title>
        <authorList>
            <person name="Moore M.A."/>
            <person name="Cruz-Morales P."/>
            <person name="Barona Gomez F."/>
            <person name="Kapil T."/>
        </authorList>
    </citation>
    <scope>NUCLEOTIDE SEQUENCE [LARGE SCALE GENOMIC DNA]</scope>
    <source>
        <strain evidence="2 3">NRRL 5741</strain>
    </source>
</reference>
<gene>
    <name evidence="2" type="ORF">FF041_16030</name>
</gene>
<name>A0A646KHY5_STRJU</name>
<keyword evidence="1" id="KW-0812">Transmembrane</keyword>
<keyword evidence="1" id="KW-1133">Transmembrane helix</keyword>
<keyword evidence="1" id="KW-0472">Membrane</keyword>
<comment type="caution">
    <text evidence="2">The sequence shown here is derived from an EMBL/GenBank/DDBJ whole genome shotgun (WGS) entry which is preliminary data.</text>
</comment>
<organism evidence="2 3">
    <name type="scientific">Streptomyces jumonjinensis</name>
    <dbReference type="NCBI Taxonomy" id="1945"/>
    <lineage>
        <taxon>Bacteria</taxon>
        <taxon>Bacillati</taxon>
        <taxon>Actinomycetota</taxon>
        <taxon>Actinomycetes</taxon>
        <taxon>Kitasatosporales</taxon>
        <taxon>Streptomycetaceae</taxon>
        <taxon>Streptomyces</taxon>
    </lineage>
</organism>
<evidence type="ECO:0000313" key="2">
    <source>
        <dbReference type="EMBL" id="MQT01661.1"/>
    </source>
</evidence>
<proteinExistence type="predicted"/>
<dbReference type="Proteomes" id="UP000419138">
    <property type="component" value="Unassembled WGS sequence"/>
</dbReference>
<protein>
    <submittedName>
        <fullName evidence="2">Uncharacterized protein</fullName>
    </submittedName>
</protein>
<evidence type="ECO:0000256" key="1">
    <source>
        <dbReference type="SAM" id="Phobius"/>
    </source>
</evidence>
<accession>A0A646KHY5</accession>
<dbReference type="RefSeq" id="WP_153523408.1">
    <property type="nucleotide sequence ID" value="NZ_JBEPDZ010000035.1"/>
</dbReference>